<dbReference type="EMBL" id="CP097503">
    <property type="protein sequence ID" value="URD78687.1"/>
    <property type="molecule type" value="Genomic_DNA"/>
</dbReference>
<reference evidence="2" key="1">
    <citation type="submission" date="2022-05" db="EMBL/GenBank/DDBJ databases">
        <title>The Musa troglodytarum L. genome provides insights into the mechanism of non-climacteric behaviour and enrichment of carotenoids.</title>
        <authorList>
            <person name="Wang J."/>
        </authorList>
    </citation>
    <scope>NUCLEOTIDE SEQUENCE</scope>
    <source>
        <tissue evidence="2">Leaf</tissue>
    </source>
</reference>
<dbReference type="Proteomes" id="UP001055439">
    <property type="component" value="Chromosome 10"/>
</dbReference>
<feature type="region of interest" description="Disordered" evidence="1">
    <location>
        <begin position="22"/>
        <end position="159"/>
    </location>
</feature>
<protein>
    <submittedName>
        <fullName evidence="2">Uncharacterized protein</fullName>
    </submittedName>
</protein>
<feature type="non-terminal residue" evidence="2">
    <location>
        <position position="1"/>
    </location>
</feature>
<sequence>LFAEHRFFRSPTSNTIIFFSSFSSSTPEQNPRKQKASSHLYREERSQARQHAPSPPHLLPPHLPPPPLHRGGTERLRGAALPRPPHRPAAQGGEGVRGGRRRPIPGPARRALHRQVRERGPLQRHARRHHLSRPDRRPLRRLRPGPLPLVPRPRHPPRRQRLRHHPLRRRCCRQAPPPLPLRVPSRLHPPLFFPSVQTRSRCRRKGCYLRWKIASDLLSS</sequence>
<evidence type="ECO:0000256" key="1">
    <source>
        <dbReference type="SAM" id="MobiDB-lite"/>
    </source>
</evidence>
<organism evidence="2 3">
    <name type="scientific">Musa troglodytarum</name>
    <name type="common">fe'i banana</name>
    <dbReference type="NCBI Taxonomy" id="320322"/>
    <lineage>
        <taxon>Eukaryota</taxon>
        <taxon>Viridiplantae</taxon>
        <taxon>Streptophyta</taxon>
        <taxon>Embryophyta</taxon>
        <taxon>Tracheophyta</taxon>
        <taxon>Spermatophyta</taxon>
        <taxon>Magnoliopsida</taxon>
        <taxon>Liliopsida</taxon>
        <taxon>Zingiberales</taxon>
        <taxon>Musaceae</taxon>
        <taxon>Musa</taxon>
    </lineage>
</organism>
<evidence type="ECO:0000313" key="2">
    <source>
        <dbReference type="EMBL" id="URD78687.1"/>
    </source>
</evidence>
<keyword evidence="3" id="KW-1185">Reference proteome</keyword>
<feature type="compositionally biased region" description="Basic residues" evidence="1">
    <location>
        <begin position="122"/>
        <end position="131"/>
    </location>
</feature>
<feature type="compositionally biased region" description="Pro residues" evidence="1">
    <location>
        <begin position="53"/>
        <end position="68"/>
    </location>
</feature>
<proteinExistence type="predicted"/>
<dbReference type="AlphaFoldDB" id="A0A9E7EM96"/>
<name>A0A9E7EM96_9LILI</name>
<gene>
    <name evidence="2" type="ORF">MUK42_35134</name>
</gene>
<accession>A0A9E7EM96</accession>
<evidence type="ECO:0000313" key="3">
    <source>
        <dbReference type="Proteomes" id="UP001055439"/>
    </source>
</evidence>